<protein>
    <submittedName>
        <fullName evidence="2">Uncharacterized protein</fullName>
    </submittedName>
</protein>
<evidence type="ECO:0000313" key="3">
    <source>
        <dbReference type="Proteomes" id="UP000199437"/>
    </source>
</evidence>
<keyword evidence="1" id="KW-0812">Transmembrane</keyword>
<feature type="transmembrane region" description="Helical" evidence="1">
    <location>
        <begin position="99"/>
        <end position="121"/>
    </location>
</feature>
<reference evidence="3" key="1">
    <citation type="submission" date="2016-10" db="EMBL/GenBank/DDBJ databases">
        <authorList>
            <person name="Varghese N."/>
            <person name="Submissions S."/>
        </authorList>
    </citation>
    <scope>NUCLEOTIDE SEQUENCE [LARGE SCALE GENOMIC DNA]</scope>
    <source>
        <strain evidence="3">CGMCC 1.12402</strain>
    </source>
</reference>
<dbReference type="AlphaFoldDB" id="A0A1I0R0T0"/>
<dbReference type="Proteomes" id="UP000199437">
    <property type="component" value="Unassembled WGS sequence"/>
</dbReference>
<sequence length="400" mass="45997">MIYGIAIIILTAVIAFSMISANTRLNNNDKKLLQNLYFFHLFMGFVYFTYVQFNRSDSRGYFRAVIFDEKGINWFDYFSPGTPFVEWSIWPFIKFFGFTYEASMALFCFFGFIGFYFYFLFFKERIKFKHQFFGVDLLTIFLFLPNMHFWTGSLGKGSLIFMGIGMFTYGLNKFNTRWVPLLLGAFIIWGIRVPILLVMVMGTAIGFFIGAKNLSGGQKALGIVVGVVGLIYSAQFTSSFLQLDEINDVGAYFDNRGNELSRGAGSGVNIQNYNFAQKIFTFLYRPLFIDGVNALGLVVSVENLFLLIMTFKLFSIKAVKYLLRADYMVKMSIIAYIGAAVGLSTIAGNLGIVIRLKTMIVYFMLFVVIQYMDDEKMKKYIKFKKWQRKKKRMEELRGAA</sequence>
<evidence type="ECO:0000256" key="1">
    <source>
        <dbReference type="SAM" id="Phobius"/>
    </source>
</evidence>
<dbReference type="OrthoDB" id="975915at2"/>
<name>A0A1I0R0T0_9BACT</name>
<gene>
    <name evidence="2" type="ORF">SAMN05216290_2952</name>
</gene>
<dbReference type="EMBL" id="FOIR01000002">
    <property type="protein sequence ID" value="SEW33102.1"/>
    <property type="molecule type" value="Genomic_DNA"/>
</dbReference>
<organism evidence="2 3">
    <name type="scientific">Roseivirga pacifica</name>
    <dbReference type="NCBI Taxonomy" id="1267423"/>
    <lineage>
        <taxon>Bacteria</taxon>
        <taxon>Pseudomonadati</taxon>
        <taxon>Bacteroidota</taxon>
        <taxon>Cytophagia</taxon>
        <taxon>Cytophagales</taxon>
        <taxon>Roseivirgaceae</taxon>
        <taxon>Roseivirga</taxon>
    </lineage>
</organism>
<dbReference type="STRING" id="1267423.SAMN05216290_2952"/>
<feature type="transmembrane region" description="Helical" evidence="1">
    <location>
        <begin position="294"/>
        <end position="315"/>
    </location>
</feature>
<keyword evidence="1" id="KW-0472">Membrane</keyword>
<feature type="transmembrane region" description="Helical" evidence="1">
    <location>
        <begin position="352"/>
        <end position="372"/>
    </location>
</feature>
<evidence type="ECO:0000313" key="2">
    <source>
        <dbReference type="EMBL" id="SEW33102.1"/>
    </source>
</evidence>
<feature type="transmembrane region" description="Helical" evidence="1">
    <location>
        <begin position="327"/>
        <end position="346"/>
    </location>
</feature>
<dbReference type="RefSeq" id="WP_090259330.1">
    <property type="nucleotide sequence ID" value="NZ_FOIR01000002.1"/>
</dbReference>
<keyword evidence="1" id="KW-1133">Transmembrane helix</keyword>
<feature type="transmembrane region" description="Helical" evidence="1">
    <location>
        <begin position="181"/>
        <end position="209"/>
    </location>
</feature>
<accession>A0A1I0R0T0</accession>
<feature type="transmembrane region" description="Helical" evidence="1">
    <location>
        <begin position="37"/>
        <end position="53"/>
    </location>
</feature>
<feature type="transmembrane region" description="Helical" evidence="1">
    <location>
        <begin position="221"/>
        <end position="241"/>
    </location>
</feature>
<keyword evidence="3" id="KW-1185">Reference proteome</keyword>
<proteinExistence type="predicted"/>
<dbReference type="GeneID" id="99987636"/>